<keyword evidence="5" id="KW-0804">Transcription</keyword>
<dbReference type="GO" id="GO:0001945">
    <property type="term" value="P:lymph vessel development"/>
    <property type="evidence" value="ECO:0007669"/>
    <property type="project" value="UniProtKB-ARBA"/>
</dbReference>
<dbReference type="InterPro" id="IPR009057">
    <property type="entry name" value="Homeodomain-like_sf"/>
</dbReference>
<dbReference type="InterPro" id="IPR039350">
    <property type="entry name" value="Prospero_homeodomain"/>
</dbReference>
<name>A0A7J6C7C8_9TELE</name>
<feature type="region of interest" description="Disordered" evidence="7">
    <location>
        <begin position="141"/>
        <end position="167"/>
    </location>
</feature>
<keyword evidence="4" id="KW-0371">Homeobox</keyword>
<dbReference type="PANTHER" id="PTHR12198:SF9">
    <property type="entry name" value="PROSPERO HOMEOBOX PROTEIN 2"/>
    <property type="match status" value="1"/>
</dbReference>
<feature type="compositionally biased region" description="Basic and acidic residues" evidence="7">
    <location>
        <begin position="200"/>
        <end position="216"/>
    </location>
</feature>
<keyword evidence="3" id="KW-0238">DNA-binding</keyword>
<dbReference type="GO" id="GO:0000981">
    <property type="term" value="F:DNA-binding transcription factor activity, RNA polymerase II-specific"/>
    <property type="evidence" value="ECO:0007669"/>
    <property type="project" value="TreeGrafter"/>
</dbReference>
<feature type="region of interest" description="Disordered" evidence="7">
    <location>
        <begin position="68"/>
        <end position="95"/>
    </location>
</feature>
<dbReference type="PANTHER" id="PTHR12198">
    <property type="entry name" value="HOMEOBOX PROTEIN PROSPERO/PROX-1/CEH-26"/>
    <property type="match status" value="1"/>
</dbReference>
<feature type="region of interest" description="Disordered" evidence="7">
    <location>
        <begin position="196"/>
        <end position="216"/>
    </location>
</feature>
<evidence type="ECO:0000313" key="10">
    <source>
        <dbReference type="Proteomes" id="UP000579812"/>
    </source>
</evidence>
<dbReference type="GO" id="GO:0005737">
    <property type="term" value="C:cytoplasm"/>
    <property type="evidence" value="ECO:0007669"/>
    <property type="project" value="UniProtKB-ARBA"/>
</dbReference>
<comment type="subcellular location">
    <subcellularLocation>
        <location evidence="1">Nucleus</location>
    </subcellularLocation>
</comment>
<dbReference type="GO" id="GO:0070365">
    <property type="term" value="P:hepatocyte differentiation"/>
    <property type="evidence" value="ECO:0007669"/>
    <property type="project" value="UniProtKB-ARBA"/>
</dbReference>
<dbReference type="GO" id="GO:0035295">
    <property type="term" value="P:tube development"/>
    <property type="evidence" value="ECO:0007669"/>
    <property type="project" value="UniProtKB-ARBA"/>
</dbReference>
<dbReference type="FunFam" id="1.10.10.500:FF:000001">
    <property type="entry name" value="Prospero homeobox protein 1"/>
    <property type="match status" value="1"/>
</dbReference>
<dbReference type="Pfam" id="PF05044">
    <property type="entry name" value="HPD"/>
    <property type="match status" value="1"/>
</dbReference>
<proteinExistence type="predicted"/>
<evidence type="ECO:0000313" key="9">
    <source>
        <dbReference type="EMBL" id="KAF4102613.1"/>
    </source>
</evidence>
<evidence type="ECO:0000256" key="7">
    <source>
        <dbReference type="SAM" id="MobiDB-lite"/>
    </source>
</evidence>
<gene>
    <name evidence="9" type="ORF">G5714_017413</name>
</gene>
<evidence type="ECO:0000259" key="8">
    <source>
        <dbReference type="PROSITE" id="PS51818"/>
    </source>
</evidence>
<dbReference type="AlphaFoldDB" id="A0A7J6C7C8"/>
<dbReference type="GO" id="GO:0007417">
    <property type="term" value="P:central nervous system development"/>
    <property type="evidence" value="ECO:0007669"/>
    <property type="project" value="UniProtKB-ARBA"/>
</dbReference>
<dbReference type="EMBL" id="JAAMOB010000017">
    <property type="protein sequence ID" value="KAF4102613.1"/>
    <property type="molecule type" value="Genomic_DNA"/>
</dbReference>
<dbReference type="InterPro" id="IPR037131">
    <property type="entry name" value="Homeo_prospero_dom_sf"/>
</dbReference>
<dbReference type="SUPFAM" id="SSF46689">
    <property type="entry name" value="Homeodomain-like"/>
    <property type="match status" value="1"/>
</dbReference>
<dbReference type="PROSITE" id="PS51818">
    <property type="entry name" value="HOMEO_PROSPERO"/>
    <property type="match status" value="1"/>
</dbReference>
<dbReference type="GO" id="GO:0070309">
    <property type="term" value="P:lens fiber cell morphogenesis"/>
    <property type="evidence" value="ECO:0007669"/>
    <property type="project" value="UniProtKB-ARBA"/>
</dbReference>
<dbReference type="GO" id="GO:0060042">
    <property type="term" value="P:retina morphogenesis in camera-type eye"/>
    <property type="evidence" value="ECO:0007669"/>
    <property type="project" value="UniProtKB-ARBA"/>
</dbReference>
<dbReference type="InterPro" id="IPR023082">
    <property type="entry name" value="Homeo_prospero_dom"/>
</dbReference>
<dbReference type="GO" id="GO:0048598">
    <property type="term" value="P:embryonic morphogenesis"/>
    <property type="evidence" value="ECO:0007669"/>
    <property type="project" value="UniProtKB-ARBA"/>
</dbReference>
<accession>A0A7J6C7C8</accession>
<dbReference type="GO" id="GO:0000978">
    <property type="term" value="F:RNA polymerase II cis-regulatory region sequence-specific DNA binding"/>
    <property type="evidence" value="ECO:0007669"/>
    <property type="project" value="TreeGrafter"/>
</dbReference>
<feature type="compositionally biased region" description="Basic and acidic residues" evidence="7">
    <location>
        <begin position="84"/>
        <end position="94"/>
    </location>
</feature>
<evidence type="ECO:0000256" key="4">
    <source>
        <dbReference type="ARBA" id="ARBA00023155"/>
    </source>
</evidence>
<organism evidence="9 10">
    <name type="scientific">Onychostoma macrolepis</name>
    <dbReference type="NCBI Taxonomy" id="369639"/>
    <lineage>
        <taxon>Eukaryota</taxon>
        <taxon>Metazoa</taxon>
        <taxon>Chordata</taxon>
        <taxon>Craniata</taxon>
        <taxon>Vertebrata</taxon>
        <taxon>Euteleostomi</taxon>
        <taxon>Actinopterygii</taxon>
        <taxon>Neopterygii</taxon>
        <taxon>Teleostei</taxon>
        <taxon>Ostariophysi</taxon>
        <taxon>Cypriniformes</taxon>
        <taxon>Cyprinidae</taxon>
        <taxon>Acrossocheilinae</taxon>
        <taxon>Onychostoma</taxon>
    </lineage>
</organism>
<keyword evidence="10" id="KW-1185">Reference proteome</keyword>
<dbReference type="Gene3D" id="1.10.10.500">
    <property type="entry name" value="Homeo-prospero domain"/>
    <property type="match status" value="1"/>
</dbReference>
<dbReference type="Proteomes" id="UP000579812">
    <property type="component" value="Unassembled WGS sequence"/>
</dbReference>
<sequence length="595" mass="67638">MNLSPPEQSMDGSKAEHLLPCFRRSAFDEPLASYHSGSIISHLLRKTIHNKLTSLDNNLLYLPSANASGVDPESNSADDFAQEEQSRMSFKDEDLSVSEHLQAKRARVENIIRGMAASPNASGEAESECEAVRCRRDLLKENKRKQRLPQHQDPSQSSAKTSKDEECHKLKEQLQSMQRLLHQLQEKISHVYDQNYSENEDARSEHSSLRLDGGYKDQVKVESGGFGSDRAMKNLKETLKCELTRTVSESVDMVFKKLSTTLLNQSSPCHSPDCSETEKRIPEDSPSDLSDSEENVKSRHCFESTGPEHQTEALSLVVRKPSLSQAVKRPFPLHQTPFQIGYGGAPLHDSQILEHLLKYGPHSTFSALPCLERSSPDSMERPWESVAMRSKVSSGHLGQHQTGLMSVDALCLPHVKLECADLQSMAERSSFMSLNISFERFEGLTPNHLKKAKLMFFYTRYPSSNLLKNFFPDVKFNRCITSQLIKWFSNFREFYYIQMEKFARQAIIDGVNDVKDISITRESELFRALNMHYNKANDFQVPDRFLEVAEITLQEFFSAISLSKDSDPSWKKAIYKIICKLDSDVPEDFKSPSYL</sequence>
<evidence type="ECO:0000256" key="3">
    <source>
        <dbReference type="ARBA" id="ARBA00023125"/>
    </source>
</evidence>
<evidence type="ECO:0000256" key="5">
    <source>
        <dbReference type="ARBA" id="ARBA00023163"/>
    </source>
</evidence>
<feature type="domain" description="Prospero" evidence="8">
    <location>
        <begin position="441"/>
        <end position="595"/>
    </location>
</feature>
<evidence type="ECO:0000256" key="2">
    <source>
        <dbReference type="ARBA" id="ARBA00023015"/>
    </source>
</evidence>
<dbReference type="GO" id="GO:0005634">
    <property type="term" value="C:nucleus"/>
    <property type="evidence" value="ECO:0007669"/>
    <property type="project" value="UniProtKB-SubCell"/>
</dbReference>
<evidence type="ECO:0000256" key="1">
    <source>
        <dbReference type="ARBA" id="ARBA00004123"/>
    </source>
</evidence>
<evidence type="ECO:0000256" key="6">
    <source>
        <dbReference type="ARBA" id="ARBA00023242"/>
    </source>
</evidence>
<keyword evidence="6" id="KW-0539">Nucleus</keyword>
<comment type="caution">
    <text evidence="9">The sequence shown here is derived from an EMBL/GenBank/DDBJ whole genome shotgun (WGS) entry which is preliminary data.</text>
</comment>
<dbReference type="GO" id="GO:0031016">
    <property type="term" value="P:pancreas development"/>
    <property type="evidence" value="ECO:0007669"/>
    <property type="project" value="UniProtKB-ARBA"/>
</dbReference>
<keyword evidence="2" id="KW-0805">Transcription regulation</keyword>
<dbReference type="GO" id="GO:0048646">
    <property type="term" value="P:anatomical structure formation involved in morphogenesis"/>
    <property type="evidence" value="ECO:0007669"/>
    <property type="project" value="UniProtKB-ARBA"/>
</dbReference>
<feature type="region of interest" description="Disordered" evidence="7">
    <location>
        <begin position="263"/>
        <end position="294"/>
    </location>
</feature>
<reference evidence="9 10" key="1">
    <citation type="submission" date="2020-04" db="EMBL/GenBank/DDBJ databases">
        <title>Chromosome-level genome assembly of a cyprinid fish Onychostoma macrolepis by integration of Nanopore Sequencing, Bionano and Hi-C technology.</title>
        <authorList>
            <person name="Wang D."/>
        </authorList>
    </citation>
    <scope>NUCLEOTIDE SEQUENCE [LARGE SCALE GENOMIC DNA]</scope>
    <source>
        <strain evidence="9">SWU-2019</strain>
        <tissue evidence="9">Muscle</tissue>
    </source>
</reference>
<protein>
    <recommendedName>
        <fullName evidence="8">Prospero domain-containing protein</fullName>
    </recommendedName>
</protein>